<dbReference type="OrthoDB" id="9813903at2"/>
<dbReference type="PANTHER" id="PTHR45138">
    <property type="entry name" value="REGULATORY COMPONENTS OF SENSORY TRANSDUCTION SYSTEM"/>
    <property type="match status" value="1"/>
</dbReference>
<keyword evidence="5" id="KW-1185">Reference proteome</keyword>
<dbReference type="SUPFAM" id="SSF55073">
    <property type="entry name" value="Nucleotide cyclase"/>
    <property type="match status" value="1"/>
</dbReference>
<dbReference type="EC" id="2.7.7.65" evidence="1"/>
<evidence type="ECO:0000256" key="2">
    <source>
        <dbReference type="ARBA" id="ARBA00034247"/>
    </source>
</evidence>
<dbReference type="Gene3D" id="3.30.70.270">
    <property type="match status" value="1"/>
</dbReference>
<dbReference type="Proteomes" id="UP000006697">
    <property type="component" value="Chromosome"/>
</dbReference>
<sequence length="258" mass="28908">MNDNDLFEAETAALNSAYDVISKDDASGDEYRIALDNLAKDFHRLMRETRRLIARSDRKELELNTLNFKLEQLTSELDYKARHDNLTGVLNRGAVFDQAEHYLKSNPLSLIVLDIDFFKRINDEFGHPTGDAVLRELVKKLKSSLNGVGEIGRVGGEEFTVLLPNISLDDAIEIAENVRLAIAAETFTCFPRPHVTASFGISWSDTNCDFENAYGRADAALYKAKHNGRNRVEADISILQLTTLEPQQLANENFSTLG</sequence>
<dbReference type="InterPro" id="IPR000160">
    <property type="entry name" value="GGDEF_dom"/>
</dbReference>
<evidence type="ECO:0000256" key="1">
    <source>
        <dbReference type="ARBA" id="ARBA00012528"/>
    </source>
</evidence>
<dbReference type="GO" id="GO:0005886">
    <property type="term" value="C:plasma membrane"/>
    <property type="evidence" value="ECO:0007669"/>
    <property type="project" value="TreeGrafter"/>
</dbReference>
<dbReference type="EMBL" id="CU207211">
    <property type="protein sequence ID" value="CAL60703.1"/>
    <property type="molecule type" value="Genomic_DNA"/>
</dbReference>
<dbReference type="SMART" id="SM00267">
    <property type="entry name" value="GGDEF"/>
    <property type="match status" value="1"/>
</dbReference>
<name>A4G2G6_HERAR</name>
<dbReference type="PROSITE" id="PS50887">
    <property type="entry name" value="GGDEF"/>
    <property type="match status" value="1"/>
</dbReference>
<gene>
    <name evidence="4" type="ordered locus">HEAR0493</name>
</gene>
<accession>A4G2G6</accession>
<dbReference type="HOGENOM" id="CLU_000445_11_16_4"/>
<dbReference type="AlphaFoldDB" id="A4G2G6"/>
<dbReference type="eggNOG" id="COG3706">
    <property type="taxonomic scope" value="Bacteria"/>
</dbReference>
<dbReference type="InterPro" id="IPR029787">
    <property type="entry name" value="Nucleotide_cyclase"/>
</dbReference>
<proteinExistence type="predicted"/>
<organism evidence="4 5">
    <name type="scientific">Herminiimonas arsenicoxydans</name>
    <dbReference type="NCBI Taxonomy" id="204773"/>
    <lineage>
        <taxon>Bacteria</taxon>
        <taxon>Pseudomonadati</taxon>
        <taxon>Pseudomonadota</taxon>
        <taxon>Betaproteobacteria</taxon>
        <taxon>Burkholderiales</taxon>
        <taxon>Oxalobacteraceae</taxon>
        <taxon>Herminiimonas</taxon>
    </lineage>
</organism>
<protein>
    <recommendedName>
        <fullName evidence="1">diguanylate cyclase</fullName>
        <ecNumber evidence="1">2.7.7.65</ecNumber>
    </recommendedName>
</protein>
<feature type="domain" description="GGDEF" evidence="3">
    <location>
        <begin position="106"/>
        <end position="237"/>
    </location>
</feature>
<reference evidence="4 5" key="1">
    <citation type="journal article" date="2007" name="PLoS Genet.">
        <title>A tale of two oxidation states: bacterial colonization of arsenic-rich environments.</title>
        <authorList>
            <person name="Muller D."/>
            <person name="Medigue C."/>
            <person name="Koechler S."/>
            <person name="Barbe V."/>
            <person name="Barakat M."/>
            <person name="Talla E."/>
            <person name="Bonnefoy V."/>
            <person name="Krin E."/>
            <person name="Arsene-Ploetze F."/>
            <person name="Carapito C."/>
            <person name="Chandler M."/>
            <person name="Cournoyer B."/>
            <person name="Cruveiller S."/>
            <person name="Dossat C."/>
            <person name="Duval S."/>
            <person name="Heymann M."/>
            <person name="Leize E."/>
            <person name="Lieutaud A."/>
            <person name="Lievremont D."/>
            <person name="Makita Y."/>
            <person name="Mangenot S."/>
            <person name="Nitschke W."/>
            <person name="Ortet P."/>
            <person name="Perdrial N."/>
            <person name="Schoepp B."/>
            <person name="Siguier N."/>
            <person name="Simeonova D.D."/>
            <person name="Rouy Z."/>
            <person name="Segurens B."/>
            <person name="Turlin E."/>
            <person name="Vallenet D."/>
            <person name="Van Dorsselaer A."/>
            <person name="Weiss S."/>
            <person name="Weissenbach J."/>
            <person name="Lett M.C."/>
            <person name="Danchin A."/>
            <person name="Bertin P.N."/>
        </authorList>
    </citation>
    <scope>NUCLEOTIDE SEQUENCE [LARGE SCALE GENOMIC DNA]</scope>
    <source>
        <strain evidence="5">ULPAs1</strain>
    </source>
</reference>
<dbReference type="Pfam" id="PF00990">
    <property type="entry name" value="GGDEF"/>
    <property type="match status" value="1"/>
</dbReference>
<dbReference type="InterPro" id="IPR043128">
    <property type="entry name" value="Rev_trsase/Diguanyl_cyclase"/>
</dbReference>
<dbReference type="GO" id="GO:0043709">
    <property type="term" value="P:cell adhesion involved in single-species biofilm formation"/>
    <property type="evidence" value="ECO:0007669"/>
    <property type="project" value="TreeGrafter"/>
</dbReference>
<dbReference type="CDD" id="cd01949">
    <property type="entry name" value="GGDEF"/>
    <property type="match status" value="1"/>
</dbReference>
<dbReference type="KEGG" id="har:HEAR0493"/>
<dbReference type="GO" id="GO:1902201">
    <property type="term" value="P:negative regulation of bacterial-type flagellum-dependent cell motility"/>
    <property type="evidence" value="ECO:0007669"/>
    <property type="project" value="TreeGrafter"/>
</dbReference>
<dbReference type="FunFam" id="3.30.70.270:FF:000001">
    <property type="entry name" value="Diguanylate cyclase domain protein"/>
    <property type="match status" value="1"/>
</dbReference>
<evidence type="ECO:0000313" key="5">
    <source>
        <dbReference type="Proteomes" id="UP000006697"/>
    </source>
</evidence>
<evidence type="ECO:0000259" key="3">
    <source>
        <dbReference type="PROSITE" id="PS50887"/>
    </source>
</evidence>
<comment type="catalytic activity">
    <reaction evidence="2">
        <text>2 GTP = 3',3'-c-di-GMP + 2 diphosphate</text>
        <dbReference type="Rhea" id="RHEA:24898"/>
        <dbReference type="ChEBI" id="CHEBI:33019"/>
        <dbReference type="ChEBI" id="CHEBI:37565"/>
        <dbReference type="ChEBI" id="CHEBI:58805"/>
        <dbReference type="EC" id="2.7.7.65"/>
    </reaction>
</comment>
<dbReference type="STRING" id="204773.HEAR0493"/>
<dbReference type="InterPro" id="IPR050469">
    <property type="entry name" value="Diguanylate_Cyclase"/>
</dbReference>
<dbReference type="PANTHER" id="PTHR45138:SF9">
    <property type="entry name" value="DIGUANYLATE CYCLASE DGCM-RELATED"/>
    <property type="match status" value="1"/>
</dbReference>
<evidence type="ECO:0000313" key="4">
    <source>
        <dbReference type="EMBL" id="CAL60703.1"/>
    </source>
</evidence>
<dbReference type="GO" id="GO:0052621">
    <property type="term" value="F:diguanylate cyclase activity"/>
    <property type="evidence" value="ECO:0007669"/>
    <property type="project" value="UniProtKB-EC"/>
</dbReference>
<dbReference type="NCBIfam" id="TIGR00254">
    <property type="entry name" value="GGDEF"/>
    <property type="match status" value="1"/>
</dbReference>